<dbReference type="SMART" id="SM00646">
    <property type="entry name" value="Ami_3"/>
    <property type="match status" value="1"/>
</dbReference>
<protein>
    <recommendedName>
        <fullName evidence="2">N-acetylmuramoyl-L-alanine amidase</fullName>
        <ecNumber evidence="2">3.5.1.28</ecNumber>
    </recommendedName>
</protein>
<gene>
    <name evidence="5" type="primary">amiC_4</name>
    <name evidence="5" type="ORF">A6302_02896</name>
</gene>
<dbReference type="InterPro" id="IPR050695">
    <property type="entry name" value="N-acetylmuramoyl_amidase_3"/>
</dbReference>
<dbReference type="PANTHER" id="PTHR30404:SF0">
    <property type="entry name" value="N-ACETYLMURAMOYL-L-ALANINE AMIDASE AMIC"/>
    <property type="match status" value="1"/>
</dbReference>
<dbReference type="InterPro" id="IPR002508">
    <property type="entry name" value="MurNAc-LAA_cat"/>
</dbReference>
<dbReference type="CDD" id="cd02696">
    <property type="entry name" value="MurNAc-LAA"/>
    <property type="match status" value="1"/>
</dbReference>
<reference evidence="5 6" key="1">
    <citation type="submission" date="2016-07" db="EMBL/GenBank/DDBJ databases">
        <title>Draft Genome Sequence of Methylobrevis pamukkalensis PK2.</title>
        <authorList>
            <person name="Vasilenko O.V."/>
            <person name="Doronina N.V."/>
            <person name="Shmareva M.N."/>
            <person name="Tarlachkov S.V."/>
            <person name="Mustakhimov I."/>
            <person name="Trotsenko Y.A."/>
        </authorList>
    </citation>
    <scope>NUCLEOTIDE SEQUENCE [LARGE SCALE GENOMIC DNA]</scope>
    <source>
        <strain evidence="5 6">PK2</strain>
    </source>
</reference>
<comment type="caution">
    <text evidence="5">The sequence shown here is derived from an EMBL/GenBank/DDBJ whole genome shotgun (WGS) entry which is preliminary data.</text>
</comment>
<evidence type="ECO:0000259" key="4">
    <source>
        <dbReference type="SMART" id="SM00646"/>
    </source>
</evidence>
<dbReference type="Proteomes" id="UP000094622">
    <property type="component" value="Unassembled WGS sequence"/>
</dbReference>
<evidence type="ECO:0000313" key="6">
    <source>
        <dbReference type="Proteomes" id="UP000094622"/>
    </source>
</evidence>
<keyword evidence="6" id="KW-1185">Reference proteome</keyword>
<accession>A0A1E3H0F6</accession>
<keyword evidence="3 5" id="KW-0378">Hydrolase</keyword>
<dbReference type="PANTHER" id="PTHR30404">
    <property type="entry name" value="N-ACETYLMURAMOYL-L-ALANINE AMIDASE"/>
    <property type="match status" value="1"/>
</dbReference>
<dbReference type="EMBL" id="MCRJ01000074">
    <property type="protein sequence ID" value="ODN69774.1"/>
    <property type="molecule type" value="Genomic_DNA"/>
</dbReference>
<dbReference type="EC" id="3.5.1.28" evidence="2"/>
<organism evidence="5 6">
    <name type="scientific">Methylobrevis pamukkalensis</name>
    <dbReference type="NCBI Taxonomy" id="1439726"/>
    <lineage>
        <taxon>Bacteria</taxon>
        <taxon>Pseudomonadati</taxon>
        <taxon>Pseudomonadota</taxon>
        <taxon>Alphaproteobacteria</taxon>
        <taxon>Hyphomicrobiales</taxon>
        <taxon>Pleomorphomonadaceae</taxon>
        <taxon>Methylobrevis</taxon>
    </lineage>
</organism>
<feature type="domain" description="MurNAc-LAA" evidence="4">
    <location>
        <begin position="15"/>
        <end position="169"/>
    </location>
</feature>
<evidence type="ECO:0000256" key="1">
    <source>
        <dbReference type="ARBA" id="ARBA00001561"/>
    </source>
</evidence>
<proteinExistence type="predicted"/>
<evidence type="ECO:0000256" key="3">
    <source>
        <dbReference type="ARBA" id="ARBA00022801"/>
    </source>
</evidence>
<dbReference type="Gene3D" id="3.40.630.40">
    <property type="entry name" value="Zn-dependent exopeptidases"/>
    <property type="match status" value="1"/>
</dbReference>
<dbReference type="PATRIC" id="fig|1439726.3.peg.3051"/>
<name>A0A1E3H0F6_9HYPH</name>
<dbReference type="GO" id="GO:0009253">
    <property type="term" value="P:peptidoglycan catabolic process"/>
    <property type="evidence" value="ECO:0007669"/>
    <property type="project" value="InterPro"/>
</dbReference>
<dbReference type="Pfam" id="PF01520">
    <property type="entry name" value="Amidase_3"/>
    <property type="match status" value="1"/>
</dbReference>
<dbReference type="GO" id="GO:0008745">
    <property type="term" value="F:N-acetylmuramoyl-L-alanine amidase activity"/>
    <property type="evidence" value="ECO:0007669"/>
    <property type="project" value="UniProtKB-EC"/>
</dbReference>
<dbReference type="AlphaFoldDB" id="A0A1E3H0F6"/>
<evidence type="ECO:0000256" key="2">
    <source>
        <dbReference type="ARBA" id="ARBA00011901"/>
    </source>
</evidence>
<comment type="catalytic activity">
    <reaction evidence="1">
        <text>Hydrolyzes the link between N-acetylmuramoyl residues and L-amino acid residues in certain cell-wall glycopeptides.</text>
        <dbReference type="EC" id="3.5.1.28"/>
    </reaction>
</comment>
<dbReference type="SUPFAM" id="SSF53187">
    <property type="entry name" value="Zn-dependent exopeptidases"/>
    <property type="match status" value="1"/>
</dbReference>
<sequence>MTRTDDSFVGLNDRVRFAHEHEADLFISIHADATPEDFVRGATVYTLSEKASDREAAALAAKENASDVIAGLDLPEERDGVSNILIDLARRETRNFSMVFARELVSGLSTSTKMIRNPHRSAGFRVLRAQDIPSVLVELGYLSNEQDEQLLSSPEWRARVAESVAASVSRFFSRRLASASR</sequence>
<evidence type="ECO:0000313" key="5">
    <source>
        <dbReference type="EMBL" id="ODN69774.1"/>
    </source>
</evidence>
<dbReference type="GO" id="GO:0030288">
    <property type="term" value="C:outer membrane-bounded periplasmic space"/>
    <property type="evidence" value="ECO:0007669"/>
    <property type="project" value="TreeGrafter"/>
</dbReference>